<name>A0ABZ1C1G5_9FIRM</name>
<organism evidence="3 4">
    <name type="scientific">Carboxydichorda subterranea</name>
    <dbReference type="NCBI Taxonomy" id="3109565"/>
    <lineage>
        <taxon>Bacteria</taxon>
        <taxon>Bacillati</taxon>
        <taxon>Bacillota</taxon>
        <taxon>Limnochordia</taxon>
        <taxon>Limnochordales</taxon>
        <taxon>Geochordaceae</taxon>
        <taxon>Carboxydichorda</taxon>
    </lineage>
</organism>
<dbReference type="InterPro" id="IPR028098">
    <property type="entry name" value="Glyco_trans_4-like_N"/>
</dbReference>
<accession>A0ABZ1C1G5</accession>
<gene>
    <name evidence="3" type="ORF">U7230_07595</name>
</gene>
<evidence type="ECO:0000313" key="3">
    <source>
        <dbReference type="EMBL" id="WRP18939.1"/>
    </source>
</evidence>
<evidence type="ECO:0000313" key="4">
    <source>
        <dbReference type="Proteomes" id="UP001332192"/>
    </source>
</evidence>
<reference evidence="3 4" key="1">
    <citation type="journal article" date="2024" name="Front. Microbiol.">
        <title>Novel thermophilic genera Geochorda gen. nov. and Carboxydochorda gen. nov. from the deep terrestrial subsurface reveal the ecophysiological diversity in the class Limnochordia.</title>
        <authorList>
            <person name="Karnachuk O.V."/>
            <person name="Lukina A.P."/>
            <person name="Avakyan M.R."/>
            <person name="Kadnikov V.V."/>
            <person name="Begmatov S."/>
            <person name="Beletsky A.V."/>
            <person name="Vlasova K.G."/>
            <person name="Novikov A.A."/>
            <person name="Shcherbakova V.A."/>
            <person name="Mardanov A.V."/>
            <person name="Ravin N.V."/>
        </authorList>
    </citation>
    <scope>NUCLEOTIDE SEQUENCE [LARGE SCALE GENOMIC DNA]</scope>
    <source>
        <strain evidence="3 4">L945</strain>
    </source>
</reference>
<dbReference type="SUPFAM" id="SSF53756">
    <property type="entry name" value="UDP-Glycosyltransferase/glycogen phosphorylase"/>
    <property type="match status" value="1"/>
</dbReference>
<dbReference type="PANTHER" id="PTHR45947">
    <property type="entry name" value="SULFOQUINOVOSYL TRANSFERASE SQD2"/>
    <property type="match status" value="1"/>
</dbReference>
<dbReference type="InterPro" id="IPR001296">
    <property type="entry name" value="Glyco_trans_1"/>
</dbReference>
<feature type="domain" description="Glycosyltransferase subfamily 4-like N-terminal" evidence="2">
    <location>
        <begin position="30"/>
        <end position="182"/>
    </location>
</feature>
<keyword evidence="4" id="KW-1185">Reference proteome</keyword>
<dbReference type="GO" id="GO:0016757">
    <property type="term" value="F:glycosyltransferase activity"/>
    <property type="evidence" value="ECO:0007669"/>
    <property type="project" value="UniProtKB-KW"/>
</dbReference>
<dbReference type="Pfam" id="PF13439">
    <property type="entry name" value="Glyco_transf_4"/>
    <property type="match status" value="1"/>
</dbReference>
<dbReference type="RefSeq" id="WP_324718209.1">
    <property type="nucleotide sequence ID" value="NZ_CP141615.1"/>
</dbReference>
<protein>
    <submittedName>
        <fullName evidence="3">Glycosyltransferase</fullName>
        <ecNumber evidence="3">2.4.-.-</ecNumber>
    </submittedName>
</protein>
<proteinExistence type="predicted"/>
<keyword evidence="3" id="KW-0808">Transferase</keyword>
<dbReference type="Gene3D" id="3.40.50.2000">
    <property type="entry name" value="Glycogen Phosphorylase B"/>
    <property type="match status" value="2"/>
</dbReference>
<dbReference type="EMBL" id="CP141615">
    <property type="protein sequence ID" value="WRP18939.1"/>
    <property type="molecule type" value="Genomic_DNA"/>
</dbReference>
<sequence>MPPKAGTRSRLRVLLVWHGAAGGAHRRRFEALVRAGAELTVAVPSRWHENGRVVKTTGFEGDGYRVVPLKVVWPKHGALYLYTGSLARLWKAVRPQVVHVHEEPFSLSAAQALALAGLLRPRAAMVFEAWQNLYKRYPPPFSWVERRVLSRADHLIAGTSEIQDVLVRKGAKVPISVVPLGTSMDDFRRVDDPAIRATVRGGASFVIGYVGRLVPEKGVATLLKAAALLEGAWHVVVIGQGPERPALEELARQLGIHHRVSFLGALGHSDLPGYLSAMDVLVLPSLTTPRWKEQFGRVLIEAMACGVPAVGSSSGEIPRVVGDAGLVFREGDSNDLARCLRLLQSDSMLSAQLGMSGVDRVAKHFTWERVAAQTMDVYRQAYARRGLANHHELPEEIASRAVEMQ</sequence>
<dbReference type="Pfam" id="PF00534">
    <property type="entry name" value="Glycos_transf_1"/>
    <property type="match status" value="1"/>
</dbReference>
<keyword evidence="3" id="KW-0328">Glycosyltransferase</keyword>
<dbReference type="EC" id="2.4.-.-" evidence="3"/>
<evidence type="ECO:0000259" key="1">
    <source>
        <dbReference type="Pfam" id="PF00534"/>
    </source>
</evidence>
<feature type="domain" description="Glycosyl transferase family 1" evidence="1">
    <location>
        <begin position="204"/>
        <end position="353"/>
    </location>
</feature>
<dbReference type="CDD" id="cd03801">
    <property type="entry name" value="GT4_PimA-like"/>
    <property type="match status" value="1"/>
</dbReference>
<evidence type="ECO:0000259" key="2">
    <source>
        <dbReference type="Pfam" id="PF13439"/>
    </source>
</evidence>
<dbReference type="InterPro" id="IPR050194">
    <property type="entry name" value="Glycosyltransferase_grp1"/>
</dbReference>
<dbReference type="PANTHER" id="PTHR45947:SF3">
    <property type="entry name" value="SULFOQUINOVOSYL TRANSFERASE SQD2"/>
    <property type="match status" value="1"/>
</dbReference>
<dbReference type="Proteomes" id="UP001332192">
    <property type="component" value="Chromosome"/>
</dbReference>